<keyword evidence="4" id="KW-1185">Reference proteome</keyword>
<dbReference type="EMBL" id="FO203522">
    <property type="protein sequence ID" value="CCO22943.1"/>
    <property type="molecule type" value="Genomic_DNA"/>
</dbReference>
<sequence>MISITSALSIPDNEINFITSRSSGPGGQHVNKTSSKVTLVFNLEKSTALSFHQKYLIRGKLANRINSKGELHLSCEEHRSQFRNKEEVVERFRKLLLDGLKPPKVRRKTKVPYSTKVKRINGKKKRANVKKNRSRPDY</sequence>
<dbReference type="NCBIfam" id="NF006718">
    <property type="entry name" value="PRK09256.1"/>
    <property type="match status" value="1"/>
</dbReference>
<dbReference type="Gene3D" id="3.30.160.20">
    <property type="match status" value="1"/>
</dbReference>
<evidence type="ECO:0000256" key="1">
    <source>
        <dbReference type="SAM" id="MobiDB-lite"/>
    </source>
</evidence>
<reference evidence="3 4" key="1">
    <citation type="submission" date="2012-10" db="EMBL/GenBank/DDBJ databases">
        <authorList>
            <person name="Genoscope - CEA"/>
        </authorList>
    </citation>
    <scope>NUCLEOTIDE SEQUENCE [LARGE SCALE GENOMIC DNA]</scope>
    <source>
        <strain evidence="4">AM13 / DSM 14728</strain>
    </source>
</reference>
<evidence type="ECO:0000313" key="3">
    <source>
        <dbReference type="EMBL" id="CCO22943.1"/>
    </source>
</evidence>
<feature type="region of interest" description="Disordered" evidence="1">
    <location>
        <begin position="119"/>
        <end position="138"/>
    </location>
</feature>
<dbReference type="Proteomes" id="UP000010808">
    <property type="component" value="Chromosome"/>
</dbReference>
<dbReference type="SUPFAM" id="SSF110916">
    <property type="entry name" value="Peptidyl-tRNA hydrolase domain-like"/>
    <property type="match status" value="1"/>
</dbReference>
<accession>L0R869</accession>
<protein>
    <submittedName>
        <fullName evidence="3">Class I peptide chain release factor</fullName>
    </submittedName>
</protein>
<organism evidence="3 4">
    <name type="scientific">Maridesulfovibrio hydrothermalis AM13 = DSM 14728</name>
    <dbReference type="NCBI Taxonomy" id="1121451"/>
    <lineage>
        <taxon>Bacteria</taxon>
        <taxon>Pseudomonadati</taxon>
        <taxon>Thermodesulfobacteriota</taxon>
        <taxon>Desulfovibrionia</taxon>
        <taxon>Desulfovibrionales</taxon>
        <taxon>Desulfovibrionaceae</taxon>
        <taxon>Maridesulfovibrio</taxon>
    </lineage>
</organism>
<name>L0R869_9BACT</name>
<dbReference type="GO" id="GO:0043022">
    <property type="term" value="F:ribosome binding"/>
    <property type="evidence" value="ECO:0007669"/>
    <property type="project" value="TreeGrafter"/>
</dbReference>
<dbReference type="RefSeq" id="WP_015335548.1">
    <property type="nucleotide sequence ID" value="NC_020055.1"/>
</dbReference>
<dbReference type="PATRIC" id="fig|1121451.3.peg.914"/>
<dbReference type="HOGENOM" id="CLU_089470_3_2_7"/>
<dbReference type="GO" id="GO:0004045">
    <property type="term" value="F:peptidyl-tRNA hydrolase activity"/>
    <property type="evidence" value="ECO:0007669"/>
    <property type="project" value="TreeGrafter"/>
</dbReference>
<dbReference type="PANTHER" id="PTHR47814">
    <property type="entry name" value="PEPTIDYL-TRNA HYDROLASE ARFB"/>
    <property type="match status" value="1"/>
</dbReference>
<dbReference type="OrthoDB" id="9815709at2"/>
<dbReference type="Pfam" id="PF00472">
    <property type="entry name" value="RF-1"/>
    <property type="match status" value="1"/>
</dbReference>
<dbReference type="PANTHER" id="PTHR47814:SF1">
    <property type="entry name" value="PEPTIDYL-TRNA HYDROLASE ARFB"/>
    <property type="match status" value="1"/>
</dbReference>
<gene>
    <name evidence="3" type="ORF">DESAM_20656</name>
</gene>
<dbReference type="KEGG" id="dhy:DESAM_20656"/>
<dbReference type="GO" id="GO:0003747">
    <property type="term" value="F:translation release factor activity"/>
    <property type="evidence" value="ECO:0007669"/>
    <property type="project" value="InterPro"/>
</dbReference>
<feature type="domain" description="Prokaryotic-type class I peptide chain release factors" evidence="2">
    <location>
        <begin position="21"/>
        <end position="37"/>
    </location>
</feature>
<proteinExistence type="predicted"/>
<dbReference type="eggNOG" id="COG1186">
    <property type="taxonomic scope" value="Bacteria"/>
</dbReference>
<dbReference type="AlphaFoldDB" id="L0R869"/>
<dbReference type="PROSITE" id="PS00745">
    <property type="entry name" value="RF_PROK_I"/>
    <property type="match status" value="1"/>
</dbReference>
<evidence type="ECO:0000313" key="4">
    <source>
        <dbReference type="Proteomes" id="UP000010808"/>
    </source>
</evidence>
<evidence type="ECO:0000259" key="2">
    <source>
        <dbReference type="PROSITE" id="PS00745"/>
    </source>
</evidence>
<dbReference type="STRING" id="1121451.DESAM_20656"/>
<dbReference type="InterPro" id="IPR000352">
    <property type="entry name" value="Pep_chain_release_fac_I"/>
</dbReference>
<dbReference type="GO" id="GO:0072344">
    <property type="term" value="P:rescue of stalled ribosome"/>
    <property type="evidence" value="ECO:0007669"/>
    <property type="project" value="TreeGrafter"/>
</dbReference>